<dbReference type="PANTHER" id="PTHR43245">
    <property type="entry name" value="BIFUNCTIONAL POLYMYXIN RESISTANCE PROTEIN ARNA"/>
    <property type="match status" value="1"/>
</dbReference>
<sequence length="353" mass="36815">MGDPQRRDAVRVLVTGASGLLGRVTAQRLLARGDEVTVLQRRPSGLPCSEVLGDIADPSVVARAAVGQEAVVHLAAKVDVTGKWEEYARANIQGTRNVVAACSAEGVERLVHVSSPSVSHAGAPLIGAGAGPADPARARGAYSRSKAVAEQEALDADSAALAVLVLRPHLVWGPGDEQLVARIVERAANGRLPLIGSGTALIDTTYVDNAASALVAGVDACGRVHGEALVVSNGEPRTVDEILRRLCSAAGVPGPRGRVPAHAAWLAGAVVEGTWSAIGRRSTPPLTRFLTEQLTTAHWFDQRRTRSELGWRPEVGLDEGFARLAAWYGGVGTGADLGAGRRQPAHAASRVRM</sequence>
<dbReference type="InterPro" id="IPR001509">
    <property type="entry name" value="Epimerase_deHydtase"/>
</dbReference>
<evidence type="ECO:0000259" key="1">
    <source>
        <dbReference type="Pfam" id="PF01370"/>
    </source>
</evidence>
<reference evidence="2 3" key="1">
    <citation type="submission" date="2017-06" db="EMBL/GenBank/DDBJ databases">
        <authorList>
            <person name="Kim H.J."/>
            <person name="Triplett B.A."/>
        </authorList>
    </citation>
    <scope>NUCLEOTIDE SEQUENCE [LARGE SCALE GENOMIC DNA]</scope>
    <source>
        <strain evidence="2 3">DSM 44272</strain>
    </source>
</reference>
<proteinExistence type="predicted"/>
<dbReference type="RefSeq" id="WP_089338823.1">
    <property type="nucleotide sequence ID" value="NZ_FZNO01000040.1"/>
</dbReference>
<gene>
    <name evidence="2" type="ORF">SAMN06272737_14016</name>
</gene>
<protein>
    <submittedName>
        <fullName evidence="2">Nucleoside-diphosphate-sugar epimerase</fullName>
    </submittedName>
</protein>
<feature type="domain" description="NAD-dependent epimerase/dehydratase" evidence="1">
    <location>
        <begin position="12"/>
        <end position="228"/>
    </location>
</feature>
<dbReference type="EMBL" id="FZNO01000040">
    <property type="protein sequence ID" value="SNR92295.1"/>
    <property type="molecule type" value="Genomic_DNA"/>
</dbReference>
<dbReference type="AlphaFoldDB" id="A0A239A9I4"/>
<dbReference type="InterPro" id="IPR050177">
    <property type="entry name" value="Lipid_A_modif_metabolic_enz"/>
</dbReference>
<dbReference type="InterPro" id="IPR036291">
    <property type="entry name" value="NAD(P)-bd_dom_sf"/>
</dbReference>
<evidence type="ECO:0000313" key="2">
    <source>
        <dbReference type="EMBL" id="SNR92295.1"/>
    </source>
</evidence>
<organism evidence="2 3">
    <name type="scientific">Blastococcus mobilis</name>
    <dbReference type="NCBI Taxonomy" id="1938746"/>
    <lineage>
        <taxon>Bacteria</taxon>
        <taxon>Bacillati</taxon>
        <taxon>Actinomycetota</taxon>
        <taxon>Actinomycetes</taxon>
        <taxon>Geodermatophilales</taxon>
        <taxon>Geodermatophilaceae</taxon>
        <taxon>Blastococcus</taxon>
    </lineage>
</organism>
<dbReference type="Proteomes" id="UP000198403">
    <property type="component" value="Unassembled WGS sequence"/>
</dbReference>
<accession>A0A239A9I4</accession>
<dbReference type="PANTHER" id="PTHR43245:SF51">
    <property type="entry name" value="SHORT CHAIN DEHYDROGENASE_REDUCTASE FAMILY 42E, MEMBER 2"/>
    <property type="match status" value="1"/>
</dbReference>
<dbReference type="Gene3D" id="3.40.50.720">
    <property type="entry name" value="NAD(P)-binding Rossmann-like Domain"/>
    <property type="match status" value="1"/>
</dbReference>
<name>A0A239A9I4_9ACTN</name>
<dbReference type="SUPFAM" id="SSF51735">
    <property type="entry name" value="NAD(P)-binding Rossmann-fold domains"/>
    <property type="match status" value="1"/>
</dbReference>
<dbReference type="OrthoDB" id="3174087at2"/>
<evidence type="ECO:0000313" key="3">
    <source>
        <dbReference type="Proteomes" id="UP000198403"/>
    </source>
</evidence>
<keyword evidence="3" id="KW-1185">Reference proteome</keyword>
<dbReference type="Pfam" id="PF01370">
    <property type="entry name" value="Epimerase"/>
    <property type="match status" value="1"/>
</dbReference>